<keyword evidence="4" id="KW-0699">rRNA-binding</keyword>
<evidence type="ECO:0000256" key="3">
    <source>
        <dbReference type="ARBA" id="ARBA00022555"/>
    </source>
</evidence>
<dbReference type="InterPro" id="IPR003439">
    <property type="entry name" value="ABC_transporter-like_ATP-bd"/>
</dbReference>
<organism evidence="15 16">
    <name type="scientific">Natronogracilivirga saccharolytica</name>
    <dbReference type="NCBI Taxonomy" id="2812953"/>
    <lineage>
        <taxon>Bacteria</taxon>
        <taxon>Pseudomonadati</taxon>
        <taxon>Balneolota</taxon>
        <taxon>Balneolia</taxon>
        <taxon>Balneolales</taxon>
        <taxon>Cyclonatronaceae</taxon>
        <taxon>Natronogracilivirga</taxon>
    </lineage>
</organism>
<keyword evidence="5" id="KW-0677">Repeat</keyword>
<dbReference type="GO" id="GO:0000049">
    <property type="term" value="F:tRNA binding"/>
    <property type="evidence" value="ECO:0007669"/>
    <property type="project" value="UniProtKB-KW"/>
</dbReference>
<evidence type="ECO:0000256" key="4">
    <source>
        <dbReference type="ARBA" id="ARBA00022730"/>
    </source>
</evidence>
<sequence length="657" mass="74234">MTYLSAEQLSKSFGIKPLFEGLTFGLSKGDKTALVAPNGTGKSTLLRVLAGSETPDEGKVMIRNGVRVGFLEQEPRLDDQLTIRKCISRDRSDVVSTIRRYEKAVKAQEEKVTENSRKEYDEALAAMNAADAWDYEQRMKQILGRLNIHELDQSIASLSGGERKRVALAFVLLDNPDILLLDEPTNHLDIEMIEWLESYLEKSTTTLLMVTHDRYFLDRVCNHIIEIDQGKLYHHKGNYSYYLQKKAERQQAEEQSVNKAGQLLKKELEWMRRAPKARGTKSKSRISAFYETEEKVKQQTGGPGLRLDISMQRMGKKILELKNVSKSFGSTVILDSFSYSFNRGERIGIIGNNGSGKTTFLNILTGEEEADAGFIDKGSTIIYGHYRQQGLEADENLRVIEVIKEIAEVITLSDGRQISASQFLEHFMFPSKMQYTPVGKLSGGERRRLGLMMVLIKNPNFLILDEPTNDLDLETLTRLEDFLQDFGGCLIVVSHDRFFMEKLVDHYFIFEGNGHIRDFNGTYREYRQELAQKEKGDPATDHKSSDGAGQSRSGSKSKQRAANGKKNDGHNVSGNGSDGFGADVKKKLSYKERKELGALEKEIAKLEEEKSEIETALASGTLEYEDLQHKSERHGELGALIDQKSERWLELAEREGI</sequence>
<evidence type="ECO:0000256" key="1">
    <source>
        <dbReference type="ARBA" id="ARBA00005868"/>
    </source>
</evidence>
<dbReference type="PROSITE" id="PS50893">
    <property type="entry name" value="ABC_TRANSPORTER_2"/>
    <property type="match status" value="2"/>
</dbReference>
<dbReference type="SUPFAM" id="SSF52540">
    <property type="entry name" value="P-loop containing nucleoside triphosphate hydrolases"/>
    <property type="match status" value="2"/>
</dbReference>
<dbReference type="AlphaFoldDB" id="A0A8J7S9R7"/>
<evidence type="ECO:0000313" key="15">
    <source>
        <dbReference type="EMBL" id="MBP3193013.1"/>
    </source>
</evidence>
<name>A0A8J7S9R7_9BACT</name>
<keyword evidence="2" id="KW-0963">Cytoplasm</keyword>
<dbReference type="InterPro" id="IPR051309">
    <property type="entry name" value="ABCF_ATPase"/>
</dbReference>
<dbReference type="Proteomes" id="UP000673975">
    <property type="component" value="Unassembled WGS sequence"/>
</dbReference>
<keyword evidence="6" id="KW-0547">Nucleotide-binding</keyword>
<dbReference type="RefSeq" id="WP_210512243.1">
    <property type="nucleotide sequence ID" value="NZ_JAFIDN010000007.1"/>
</dbReference>
<reference evidence="15" key="1">
    <citation type="submission" date="2021-02" db="EMBL/GenBank/DDBJ databases">
        <title>Natronogracilivirga saccharolytica gen. nov. sp. nov. a new anaerobic, haloalkiliphilic carbohydrate-fermenting bacterium from soda lake and proposing of Cyclonatronumiaceae fam. nov. in the phylum Balneolaeota.</title>
        <authorList>
            <person name="Zhilina T.N."/>
            <person name="Sorokin D.Y."/>
            <person name="Zavarzina D.G."/>
            <person name="Toshchakov S.V."/>
            <person name="Kublanov I.V."/>
        </authorList>
    </citation>
    <scope>NUCLEOTIDE SEQUENCE</scope>
    <source>
        <strain evidence="15">Z-1702</strain>
    </source>
</reference>
<evidence type="ECO:0000259" key="14">
    <source>
        <dbReference type="PROSITE" id="PS50893"/>
    </source>
</evidence>
<dbReference type="Pfam" id="PF00005">
    <property type="entry name" value="ABC_tran"/>
    <property type="match status" value="2"/>
</dbReference>
<dbReference type="FunFam" id="3.40.50.300:FF:000011">
    <property type="entry name" value="Putative ABC transporter ATP-binding component"/>
    <property type="match status" value="1"/>
</dbReference>
<dbReference type="Pfam" id="PF12848">
    <property type="entry name" value="ABC_tran_Xtn"/>
    <property type="match status" value="1"/>
</dbReference>
<comment type="similarity">
    <text evidence="1">Belongs to the ABC transporter superfamily. ABCF family. Translational throttle EttA subfamily.</text>
</comment>
<keyword evidence="10" id="KW-0694">RNA-binding</keyword>
<dbReference type="FunFam" id="3.40.50.300:FF:000183">
    <property type="entry name" value="ABC transporter ATP-binding protein yjjK"/>
    <property type="match status" value="1"/>
</dbReference>
<dbReference type="GO" id="GO:0003677">
    <property type="term" value="F:DNA binding"/>
    <property type="evidence" value="ECO:0007669"/>
    <property type="project" value="InterPro"/>
</dbReference>
<accession>A0A8J7S9R7</accession>
<evidence type="ECO:0000256" key="6">
    <source>
        <dbReference type="ARBA" id="ARBA00022741"/>
    </source>
</evidence>
<dbReference type="GO" id="GO:0019843">
    <property type="term" value="F:rRNA binding"/>
    <property type="evidence" value="ECO:0007669"/>
    <property type="project" value="UniProtKB-KW"/>
</dbReference>
<evidence type="ECO:0000256" key="10">
    <source>
        <dbReference type="ARBA" id="ARBA00022884"/>
    </source>
</evidence>
<keyword evidence="11" id="KW-0648">Protein biosynthesis</keyword>
<feature type="coiled-coil region" evidence="12">
    <location>
        <begin position="589"/>
        <end position="623"/>
    </location>
</feature>
<dbReference type="InterPro" id="IPR037118">
    <property type="entry name" value="Val-tRNA_synth_C_sf"/>
</dbReference>
<feature type="domain" description="ABC transporter" evidence="14">
    <location>
        <begin position="319"/>
        <end position="538"/>
    </location>
</feature>
<keyword evidence="3" id="KW-0820">tRNA-binding</keyword>
<evidence type="ECO:0000256" key="5">
    <source>
        <dbReference type="ARBA" id="ARBA00022737"/>
    </source>
</evidence>
<keyword evidence="16" id="KW-1185">Reference proteome</keyword>
<evidence type="ECO:0000256" key="2">
    <source>
        <dbReference type="ARBA" id="ARBA00022490"/>
    </source>
</evidence>
<dbReference type="GO" id="GO:0006417">
    <property type="term" value="P:regulation of translation"/>
    <property type="evidence" value="ECO:0007669"/>
    <property type="project" value="UniProtKB-KW"/>
</dbReference>
<keyword evidence="8 15" id="KW-0067">ATP-binding</keyword>
<dbReference type="GO" id="GO:0016887">
    <property type="term" value="F:ATP hydrolysis activity"/>
    <property type="evidence" value="ECO:0007669"/>
    <property type="project" value="InterPro"/>
</dbReference>
<evidence type="ECO:0000256" key="9">
    <source>
        <dbReference type="ARBA" id="ARBA00022845"/>
    </source>
</evidence>
<protein>
    <submittedName>
        <fullName evidence="15">ABC-F family ATP-binding cassette domain-containing protein</fullName>
    </submittedName>
</protein>
<dbReference type="EMBL" id="JAFIDN010000007">
    <property type="protein sequence ID" value="MBP3193013.1"/>
    <property type="molecule type" value="Genomic_DNA"/>
</dbReference>
<dbReference type="SMART" id="SM00382">
    <property type="entry name" value="AAA"/>
    <property type="match status" value="2"/>
</dbReference>
<dbReference type="PANTHER" id="PTHR42855">
    <property type="entry name" value="ABC TRANSPORTER ATP-BINDING SUBUNIT"/>
    <property type="match status" value="1"/>
</dbReference>
<dbReference type="PANTHER" id="PTHR42855:SF1">
    <property type="entry name" value="ABC TRANSPORTER DOMAIN-CONTAINING PROTEIN"/>
    <property type="match status" value="1"/>
</dbReference>
<dbReference type="GO" id="GO:0006412">
    <property type="term" value="P:translation"/>
    <property type="evidence" value="ECO:0007669"/>
    <property type="project" value="UniProtKB-KW"/>
</dbReference>
<evidence type="ECO:0000256" key="13">
    <source>
        <dbReference type="SAM" id="MobiDB-lite"/>
    </source>
</evidence>
<dbReference type="InterPro" id="IPR027417">
    <property type="entry name" value="P-loop_NTPase"/>
</dbReference>
<dbReference type="Gene3D" id="1.10.287.380">
    <property type="entry name" value="Valyl-tRNA synthetase, C-terminal domain"/>
    <property type="match status" value="1"/>
</dbReference>
<evidence type="ECO:0000313" key="16">
    <source>
        <dbReference type="Proteomes" id="UP000673975"/>
    </source>
</evidence>
<feature type="domain" description="ABC transporter" evidence="14">
    <location>
        <begin position="4"/>
        <end position="254"/>
    </location>
</feature>
<feature type="region of interest" description="Disordered" evidence="13">
    <location>
        <begin position="530"/>
        <end position="580"/>
    </location>
</feature>
<dbReference type="Pfam" id="PF16326">
    <property type="entry name" value="ABC_tran_CTD"/>
    <property type="match status" value="1"/>
</dbReference>
<dbReference type="InterPro" id="IPR032781">
    <property type="entry name" value="ABC_tran_Xtn"/>
</dbReference>
<dbReference type="GO" id="GO:0005524">
    <property type="term" value="F:ATP binding"/>
    <property type="evidence" value="ECO:0007669"/>
    <property type="project" value="UniProtKB-KW"/>
</dbReference>
<dbReference type="CDD" id="cd03221">
    <property type="entry name" value="ABCF_EF-3"/>
    <property type="match status" value="2"/>
</dbReference>
<feature type="compositionally biased region" description="Polar residues" evidence="13">
    <location>
        <begin position="547"/>
        <end position="556"/>
    </location>
</feature>
<gene>
    <name evidence="15" type="ORF">NATSA_10095</name>
</gene>
<proteinExistence type="inferred from homology"/>
<evidence type="ECO:0000256" key="7">
    <source>
        <dbReference type="ARBA" id="ARBA00022801"/>
    </source>
</evidence>
<dbReference type="InterPro" id="IPR003593">
    <property type="entry name" value="AAA+_ATPase"/>
</dbReference>
<keyword evidence="12" id="KW-0175">Coiled coil</keyword>
<evidence type="ECO:0000256" key="11">
    <source>
        <dbReference type="ARBA" id="ARBA00022917"/>
    </source>
</evidence>
<feature type="compositionally biased region" description="Basic and acidic residues" evidence="13">
    <location>
        <begin position="530"/>
        <end position="545"/>
    </location>
</feature>
<dbReference type="Gene3D" id="3.40.50.300">
    <property type="entry name" value="P-loop containing nucleotide triphosphate hydrolases"/>
    <property type="match status" value="2"/>
</dbReference>
<keyword evidence="7" id="KW-0378">Hydrolase</keyword>
<evidence type="ECO:0000256" key="12">
    <source>
        <dbReference type="SAM" id="Coils"/>
    </source>
</evidence>
<evidence type="ECO:0000256" key="8">
    <source>
        <dbReference type="ARBA" id="ARBA00022840"/>
    </source>
</evidence>
<dbReference type="InterPro" id="IPR032524">
    <property type="entry name" value="ABC_tran_C"/>
</dbReference>
<keyword evidence="9" id="KW-0810">Translation regulation</keyword>
<comment type="caution">
    <text evidence="15">The sequence shown here is derived from an EMBL/GenBank/DDBJ whole genome shotgun (WGS) entry which is preliminary data.</text>
</comment>